<keyword evidence="2" id="KW-1185">Reference proteome</keyword>
<name>A0A5B1B5N1_MYCSI</name>
<protein>
    <submittedName>
        <fullName evidence="1">Uncharacterized protein</fullName>
    </submittedName>
</protein>
<sequence length="163" mass="15848">MELTKLSGQLIASSEDGQVAAVQLLNYGQGDLADIISGAWTKYFVNVGLVGAQVGQAAACLGAWATTLGAMLAEMAGVVGWAESAIAALEAARPAAEAAGQDVDALIEQVKTEAKSQVAAISSAAMGALAAVPSWAGNIPAAMHMPGTPAGGGSGVADGGAGP</sequence>
<dbReference type="Proteomes" id="UP000324701">
    <property type="component" value="Unassembled WGS sequence"/>
</dbReference>
<gene>
    <name evidence="1" type="ORF">F0Q45_25810</name>
</gene>
<proteinExistence type="predicted"/>
<evidence type="ECO:0000313" key="1">
    <source>
        <dbReference type="EMBL" id="KAA1243205.1"/>
    </source>
</evidence>
<organism evidence="1 2">
    <name type="scientific">Mycobacterium simiae</name>
    <name type="common">Mycobacterium habana</name>
    <dbReference type="NCBI Taxonomy" id="1784"/>
    <lineage>
        <taxon>Bacteria</taxon>
        <taxon>Bacillati</taxon>
        <taxon>Actinomycetota</taxon>
        <taxon>Actinomycetes</taxon>
        <taxon>Mycobacteriales</taxon>
        <taxon>Mycobacteriaceae</taxon>
        <taxon>Mycobacterium</taxon>
        <taxon>Mycobacterium simiae complex</taxon>
    </lineage>
</organism>
<dbReference type="RefSeq" id="WP_373425096.1">
    <property type="nucleotide sequence ID" value="NZ_VTZN01000366.1"/>
</dbReference>
<accession>A0A5B1B5N1</accession>
<dbReference type="EMBL" id="VTZN01000366">
    <property type="protein sequence ID" value="KAA1243205.1"/>
    <property type="molecule type" value="Genomic_DNA"/>
</dbReference>
<feature type="non-terminal residue" evidence="1">
    <location>
        <position position="163"/>
    </location>
</feature>
<reference evidence="1 2" key="1">
    <citation type="submission" date="2019-09" db="EMBL/GenBank/DDBJ databases">
        <title>Report of infection by Mycobacterium simiae a patient suffering from pulmonary tuberculosis.</title>
        <authorList>
            <person name="Mohanty P.S."/>
            <person name="Bansal A.K."/>
            <person name="Singh H."/>
            <person name="Sharma S."/>
            <person name="Patil S.A."/>
            <person name="Upadhaya P."/>
            <person name="Singh P.K."/>
            <person name="Kumar D."/>
            <person name="Kumar S."/>
            <person name="Singh R.K."/>
            <person name="Chaudhary B."/>
        </authorList>
    </citation>
    <scope>NUCLEOTIDE SEQUENCE [LARGE SCALE GENOMIC DNA]</scope>
    <source>
        <strain evidence="1 2">JAL-560-SIM</strain>
    </source>
</reference>
<evidence type="ECO:0000313" key="2">
    <source>
        <dbReference type="Proteomes" id="UP000324701"/>
    </source>
</evidence>
<comment type="caution">
    <text evidence="1">The sequence shown here is derived from an EMBL/GenBank/DDBJ whole genome shotgun (WGS) entry which is preliminary data.</text>
</comment>
<dbReference type="AlphaFoldDB" id="A0A5B1B5N1"/>